<dbReference type="Gene3D" id="1.10.1330.10">
    <property type="entry name" value="Dockerin domain"/>
    <property type="match status" value="1"/>
</dbReference>
<dbReference type="InterPro" id="IPR018247">
    <property type="entry name" value="EF_Hand_1_Ca_BS"/>
</dbReference>
<keyword evidence="2" id="KW-1133">Transmembrane helix</keyword>
<keyword evidence="2" id="KW-0812">Transmembrane</keyword>
<evidence type="ECO:0000256" key="2">
    <source>
        <dbReference type="SAM" id="Phobius"/>
    </source>
</evidence>
<gene>
    <name evidence="3" type="ORF">A3D03_01270</name>
</gene>
<organism evidence="3 4">
    <name type="scientific">Candidatus Gottesmanbacteria bacterium RIFCSPHIGHO2_02_FULL_40_13</name>
    <dbReference type="NCBI Taxonomy" id="1798384"/>
    <lineage>
        <taxon>Bacteria</taxon>
        <taxon>Candidatus Gottesmaniibacteriota</taxon>
    </lineage>
</organism>
<keyword evidence="2" id="KW-0472">Membrane</keyword>
<comment type="caution">
    <text evidence="3">The sequence shown here is derived from an EMBL/GenBank/DDBJ whole genome shotgun (WGS) entry which is preliminary data.</text>
</comment>
<evidence type="ECO:0008006" key="5">
    <source>
        <dbReference type="Google" id="ProtNLM"/>
    </source>
</evidence>
<dbReference type="Gene3D" id="1.50.10.100">
    <property type="entry name" value="Chondroitin AC/alginate lyase"/>
    <property type="match status" value="1"/>
</dbReference>
<dbReference type="GO" id="GO:0000272">
    <property type="term" value="P:polysaccharide catabolic process"/>
    <property type="evidence" value="ECO:0007669"/>
    <property type="project" value="InterPro"/>
</dbReference>
<dbReference type="InterPro" id="IPR036439">
    <property type="entry name" value="Dockerin_dom_sf"/>
</dbReference>
<dbReference type="InterPro" id="IPR008929">
    <property type="entry name" value="Chondroitin_lyas"/>
</dbReference>
<dbReference type="PROSITE" id="PS00018">
    <property type="entry name" value="EF_HAND_1"/>
    <property type="match status" value="2"/>
</dbReference>
<evidence type="ECO:0000313" key="3">
    <source>
        <dbReference type="EMBL" id="OGG19936.1"/>
    </source>
</evidence>
<evidence type="ECO:0000256" key="1">
    <source>
        <dbReference type="SAM" id="MobiDB-lite"/>
    </source>
</evidence>
<dbReference type="AlphaFoldDB" id="A0A1F6A5S4"/>
<dbReference type="SUPFAM" id="SSF63446">
    <property type="entry name" value="Type I dockerin domain"/>
    <property type="match status" value="1"/>
</dbReference>
<accession>A0A1F6A5S4</accession>
<feature type="transmembrane region" description="Helical" evidence="2">
    <location>
        <begin position="12"/>
        <end position="34"/>
    </location>
</feature>
<feature type="non-terminal residue" evidence="3">
    <location>
        <position position="1"/>
    </location>
</feature>
<proteinExistence type="predicted"/>
<dbReference type="STRING" id="1798384.A3D03_01270"/>
<reference evidence="3 4" key="1">
    <citation type="journal article" date="2016" name="Nat. Commun.">
        <title>Thousands of microbial genomes shed light on interconnected biogeochemical processes in an aquifer system.</title>
        <authorList>
            <person name="Anantharaman K."/>
            <person name="Brown C.T."/>
            <person name="Hug L.A."/>
            <person name="Sharon I."/>
            <person name="Castelle C.J."/>
            <person name="Probst A.J."/>
            <person name="Thomas B.C."/>
            <person name="Singh A."/>
            <person name="Wilkins M.J."/>
            <person name="Karaoz U."/>
            <person name="Brodie E.L."/>
            <person name="Williams K.H."/>
            <person name="Hubbard S.S."/>
            <person name="Banfield J.F."/>
        </authorList>
    </citation>
    <scope>NUCLEOTIDE SEQUENCE [LARGE SCALE GENOMIC DNA]</scope>
</reference>
<dbReference type="Proteomes" id="UP000177092">
    <property type="component" value="Unassembled WGS sequence"/>
</dbReference>
<dbReference type="EMBL" id="MFJN01000065">
    <property type="protein sequence ID" value="OGG19936.1"/>
    <property type="molecule type" value="Genomic_DNA"/>
</dbReference>
<protein>
    <recommendedName>
        <fullName evidence="5">Alginate lyase domain-containing protein</fullName>
    </recommendedName>
</protein>
<sequence>YPLKNYYRSEILIFPMVRKLIIVIFVFFLIPLFWQKNKVFAVLPADGNGDGKVDGQDYVIWLNNYNKSTSNGQFSGDFDGSGFVDGQDYVLWLNAYGSTEPGNATSTPINNPSPTSSPVTPPSAQGNGIWISVNEVNQLPMSGSAWNNVKSDADSNFGSPNLADQDTRHNIRTMAAALVYARTGQDSYRSKAGNAIMSAIGTETGARSLAIGRNLAAYVIAADLIDFKNYRPSDDLQFRSWLYSMRTRDFDGRTLISCHEDRPNNWGTMCGGSRIAADLYLKDNLELQKAIQVFKGYLGDRSSYSGFKFATNAFSFMCDSQNPRPVNPTGCIKNGHDLSGAPVDDIQRAGPYKWPPGFTDYAWGGFSAAIAQAEMLHRAGYDSYNWESQAILRGTRFLKDIVNFSQSNATTWTTWVVNRAYGTNYTVASTSISNRLISYTDWTHAP</sequence>
<feature type="compositionally biased region" description="Low complexity" evidence="1">
    <location>
        <begin position="105"/>
        <end position="118"/>
    </location>
</feature>
<dbReference type="SUPFAM" id="SSF48230">
    <property type="entry name" value="Chondroitin AC/alginate lyase"/>
    <property type="match status" value="1"/>
</dbReference>
<evidence type="ECO:0000313" key="4">
    <source>
        <dbReference type="Proteomes" id="UP000177092"/>
    </source>
</evidence>
<feature type="region of interest" description="Disordered" evidence="1">
    <location>
        <begin position="102"/>
        <end position="127"/>
    </location>
</feature>
<name>A0A1F6A5S4_9BACT</name>